<dbReference type="Proteomes" id="UP000198211">
    <property type="component" value="Unassembled WGS sequence"/>
</dbReference>
<dbReference type="Pfam" id="PF03184">
    <property type="entry name" value="DDE_1"/>
    <property type="match status" value="1"/>
</dbReference>
<comment type="caution">
    <text evidence="2">The sequence shown here is derived from an EMBL/GenBank/DDBJ whole genome shotgun (WGS) entry which is preliminary data.</text>
</comment>
<evidence type="ECO:0000313" key="3">
    <source>
        <dbReference type="Proteomes" id="UP000198211"/>
    </source>
</evidence>
<dbReference type="AlphaFoldDB" id="A0A225UR68"/>
<organism evidence="2 3">
    <name type="scientific">Phytophthora megakarya</name>
    <dbReference type="NCBI Taxonomy" id="4795"/>
    <lineage>
        <taxon>Eukaryota</taxon>
        <taxon>Sar</taxon>
        <taxon>Stramenopiles</taxon>
        <taxon>Oomycota</taxon>
        <taxon>Peronosporomycetes</taxon>
        <taxon>Peronosporales</taxon>
        <taxon>Peronosporaceae</taxon>
        <taxon>Phytophthora</taxon>
    </lineage>
</organism>
<dbReference type="InterPro" id="IPR004875">
    <property type="entry name" value="DDE_SF_endonuclease_dom"/>
</dbReference>
<accession>A0A225UR68</accession>
<evidence type="ECO:0000259" key="1">
    <source>
        <dbReference type="Pfam" id="PF03184"/>
    </source>
</evidence>
<evidence type="ECO:0000313" key="2">
    <source>
        <dbReference type="EMBL" id="OWY95438.1"/>
    </source>
</evidence>
<proteinExistence type="predicted"/>
<reference evidence="3" key="1">
    <citation type="submission" date="2017-03" db="EMBL/GenBank/DDBJ databases">
        <title>Phytopthora megakarya and P. palmivora, two closely related causual agents of cacao black pod achieved similar genome size and gene model numbers by different mechanisms.</title>
        <authorList>
            <person name="Ali S."/>
            <person name="Shao J."/>
            <person name="Larry D.J."/>
            <person name="Kronmiller B."/>
            <person name="Shen D."/>
            <person name="Strem M.D."/>
            <person name="Melnick R.L."/>
            <person name="Guiltinan M.J."/>
            <person name="Tyler B.M."/>
            <person name="Meinhardt L.W."/>
            <person name="Bailey B.A."/>
        </authorList>
    </citation>
    <scope>NUCLEOTIDE SEQUENCE [LARGE SCALE GENOMIC DNA]</scope>
    <source>
        <strain evidence="3">zdho120</strain>
    </source>
</reference>
<protein>
    <recommendedName>
        <fullName evidence="1">DDE-1 domain-containing protein</fullName>
    </recommendedName>
</protein>
<dbReference type="OrthoDB" id="111654at2759"/>
<gene>
    <name evidence="2" type="ORF">PHMEG_00034551</name>
</gene>
<name>A0A225UR68_9STRA</name>
<sequence>MLIFKNKSSNYPILNLPDPTLGVCNRASPSAFINRHLMAKWLREPRCWGTGGPFANSRVLWMDNTSGHYGSEVEDTARELRTKLKYFPANATDKVQPAGRFPIQRIEEHWRRLAERRNMDAIRNSDWKTGTPSSGKLANPGKKFFLELTAECIRLVNLEKDKNGDSWAKKSMIQCGLDVSRDGVWKVDQLSKELKQTIAFYPDAFEEGYSQGAMSANL</sequence>
<dbReference type="GO" id="GO:0003676">
    <property type="term" value="F:nucleic acid binding"/>
    <property type="evidence" value="ECO:0007669"/>
    <property type="project" value="InterPro"/>
</dbReference>
<keyword evidence="3" id="KW-1185">Reference proteome</keyword>
<feature type="domain" description="DDE-1" evidence="1">
    <location>
        <begin position="16"/>
        <end position="126"/>
    </location>
</feature>
<dbReference type="EMBL" id="NBNE01012929">
    <property type="protein sequence ID" value="OWY95438.1"/>
    <property type="molecule type" value="Genomic_DNA"/>
</dbReference>